<organism evidence="1 2">
    <name type="scientific">Pleodorina starrii</name>
    <dbReference type="NCBI Taxonomy" id="330485"/>
    <lineage>
        <taxon>Eukaryota</taxon>
        <taxon>Viridiplantae</taxon>
        <taxon>Chlorophyta</taxon>
        <taxon>core chlorophytes</taxon>
        <taxon>Chlorophyceae</taxon>
        <taxon>CS clade</taxon>
        <taxon>Chlamydomonadales</taxon>
        <taxon>Volvocaceae</taxon>
        <taxon>Pleodorina</taxon>
    </lineage>
</organism>
<dbReference type="Gene3D" id="3.90.1150.10">
    <property type="entry name" value="Aspartate Aminotransferase, domain 1"/>
    <property type="match status" value="1"/>
</dbReference>
<reference evidence="1 2" key="1">
    <citation type="journal article" date="2023" name="Commun. Biol.">
        <title>Reorganization of the ancestral sex-determining regions during the evolution of trioecy in Pleodorina starrii.</title>
        <authorList>
            <person name="Takahashi K."/>
            <person name="Suzuki S."/>
            <person name="Kawai-Toyooka H."/>
            <person name="Yamamoto K."/>
            <person name="Hamaji T."/>
            <person name="Ootsuki R."/>
            <person name="Yamaguchi H."/>
            <person name="Kawachi M."/>
            <person name="Higashiyama T."/>
            <person name="Nozaki H."/>
        </authorList>
    </citation>
    <scope>NUCLEOTIDE SEQUENCE [LARGE SCALE GENOMIC DNA]</scope>
    <source>
        <strain evidence="1 2">NIES-4479</strain>
    </source>
</reference>
<gene>
    <name evidence="1" type="primary">PLESTMB000683</name>
    <name evidence="1" type="ORF">PLESTB_001356800</name>
</gene>
<proteinExistence type="predicted"/>
<accession>A0A9W6BUX9</accession>
<keyword evidence="2" id="KW-1185">Reference proteome</keyword>
<dbReference type="InterPro" id="IPR015422">
    <property type="entry name" value="PyrdxlP-dep_Trfase_small"/>
</dbReference>
<evidence type="ECO:0000313" key="1">
    <source>
        <dbReference type="EMBL" id="GLC58420.1"/>
    </source>
</evidence>
<sequence>MRALLEAVNGGGRLFLIHTELGGRVTLRLAVGSATTQMEHVEEAWEEIRRAADSVVERFGQTADVAEGQMAEAKEAGVRA</sequence>
<dbReference type="EMBL" id="BRXU01000022">
    <property type="protein sequence ID" value="GLC58420.1"/>
    <property type="molecule type" value="Genomic_DNA"/>
</dbReference>
<dbReference type="AlphaFoldDB" id="A0A9W6BUX9"/>
<dbReference type="OrthoDB" id="676962at2759"/>
<protein>
    <submittedName>
        <fullName evidence="1">Uncharacterized protein</fullName>
    </submittedName>
</protein>
<dbReference type="Proteomes" id="UP001165080">
    <property type="component" value="Unassembled WGS sequence"/>
</dbReference>
<comment type="caution">
    <text evidence="1">The sequence shown here is derived from an EMBL/GenBank/DDBJ whole genome shotgun (WGS) entry which is preliminary data.</text>
</comment>
<evidence type="ECO:0000313" key="2">
    <source>
        <dbReference type="Proteomes" id="UP001165080"/>
    </source>
</evidence>
<name>A0A9W6BUX9_9CHLO</name>